<dbReference type="GO" id="GO:0005737">
    <property type="term" value="C:cytoplasm"/>
    <property type="evidence" value="ECO:0007669"/>
    <property type="project" value="UniProtKB-SubCell"/>
</dbReference>
<keyword evidence="3" id="KW-0963">Cytoplasm</keyword>
<dbReference type="Proteomes" id="UP000314982">
    <property type="component" value="Unassembled WGS sequence"/>
</dbReference>
<reference evidence="5" key="2">
    <citation type="submission" date="2025-08" db="UniProtKB">
        <authorList>
            <consortium name="Ensembl"/>
        </authorList>
    </citation>
    <scope>IDENTIFICATION</scope>
</reference>
<keyword evidence="6" id="KW-1185">Reference proteome</keyword>
<dbReference type="PANTHER" id="PTHR12800">
    <property type="entry name" value="CDC37-RELATED"/>
    <property type="match status" value="1"/>
</dbReference>
<comment type="subcellular location">
    <subcellularLocation>
        <location evidence="1">Cytoplasm</location>
    </subcellularLocation>
</comment>
<comment type="similarity">
    <text evidence="2">Belongs to the CDC37 family.</text>
</comment>
<evidence type="ECO:0000313" key="6">
    <source>
        <dbReference type="Proteomes" id="UP000314982"/>
    </source>
</evidence>
<evidence type="ECO:0000259" key="4">
    <source>
        <dbReference type="SMART" id="SM01070"/>
    </source>
</evidence>
<evidence type="ECO:0000256" key="2">
    <source>
        <dbReference type="ARBA" id="ARBA00006222"/>
    </source>
</evidence>
<feature type="domain" description="Cdc37 Hsp90 binding" evidence="4">
    <location>
        <begin position="26"/>
        <end position="101"/>
    </location>
</feature>
<dbReference type="GO" id="GO:0051082">
    <property type="term" value="F:unfolded protein binding"/>
    <property type="evidence" value="ECO:0007669"/>
    <property type="project" value="TreeGrafter"/>
</dbReference>
<proteinExistence type="inferred from homology"/>
<dbReference type="SMART" id="SM01070">
    <property type="entry name" value="CDC37_M"/>
    <property type="match status" value="1"/>
</dbReference>
<dbReference type="Ensembl" id="ENSHHUT00000023715.1">
    <property type="protein sequence ID" value="ENSHHUP00000022851.1"/>
    <property type="gene ID" value="ENSHHUG00000014318.1"/>
</dbReference>
<dbReference type="GO" id="GO:0050821">
    <property type="term" value="P:protein stabilization"/>
    <property type="evidence" value="ECO:0007669"/>
    <property type="project" value="TreeGrafter"/>
</dbReference>
<reference evidence="5" key="3">
    <citation type="submission" date="2025-09" db="UniProtKB">
        <authorList>
            <consortium name="Ensembl"/>
        </authorList>
    </citation>
    <scope>IDENTIFICATION</scope>
</reference>
<dbReference type="InterPro" id="IPR013874">
    <property type="entry name" value="Cdc37_Hsp90-bd"/>
</dbReference>
<dbReference type="InterPro" id="IPR038189">
    <property type="entry name" value="Cdc37_Hsp90-bd_sf"/>
</dbReference>
<accession>A0A4W5LAK1</accession>
<dbReference type="AlphaFoldDB" id="A0A4W5LAK1"/>
<sequence length="101" mass="12195">MLFRELSYCPLKIYFSLSPPLHPFFSQSVLNIKPEVTEETEEQKEEKHQTFVEKHKKQIKHFGMLRRWEDSQKYLSDHPYLVCEETANYLVIMCIDLEVEE</sequence>
<reference evidence="6" key="1">
    <citation type="submission" date="2018-06" db="EMBL/GenBank/DDBJ databases">
        <title>Genome assembly of Danube salmon.</title>
        <authorList>
            <person name="Macqueen D.J."/>
            <person name="Gundappa M.K."/>
        </authorList>
    </citation>
    <scope>NUCLEOTIDE SEQUENCE [LARGE SCALE GENOMIC DNA]</scope>
</reference>
<evidence type="ECO:0000313" key="5">
    <source>
        <dbReference type="Ensembl" id="ENSHHUP00000022851.1"/>
    </source>
</evidence>
<dbReference type="GO" id="GO:0006457">
    <property type="term" value="P:protein folding"/>
    <property type="evidence" value="ECO:0007669"/>
    <property type="project" value="TreeGrafter"/>
</dbReference>
<dbReference type="GO" id="GO:0031072">
    <property type="term" value="F:heat shock protein binding"/>
    <property type="evidence" value="ECO:0007669"/>
    <property type="project" value="TreeGrafter"/>
</dbReference>
<protein>
    <recommendedName>
        <fullName evidence="4">Cdc37 Hsp90 binding domain-containing protein</fullName>
    </recommendedName>
</protein>
<dbReference type="GO" id="GO:0051087">
    <property type="term" value="F:protein-folding chaperone binding"/>
    <property type="evidence" value="ECO:0007669"/>
    <property type="project" value="TreeGrafter"/>
</dbReference>
<name>A0A4W5LAK1_9TELE</name>
<organism evidence="5 6">
    <name type="scientific">Hucho hucho</name>
    <name type="common">huchen</name>
    <dbReference type="NCBI Taxonomy" id="62062"/>
    <lineage>
        <taxon>Eukaryota</taxon>
        <taxon>Metazoa</taxon>
        <taxon>Chordata</taxon>
        <taxon>Craniata</taxon>
        <taxon>Vertebrata</taxon>
        <taxon>Euteleostomi</taxon>
        <taxon>Actinopterygii</taxon>
        <taxon>Neopterygii</taxon>
        <taxon>Teleostei</taxon>
        <taxon>Protacanthopterygii</taxon>
        <taxon>Salmoniformes</taxon>
        <taxon>Salmonidae</taxon>
        <taxon>Salmoninae</taxon>
        <taxon>Hucho</taxon>
    </lineage>
</organism>
<evidence type="ECO:0000256" key="1">
    <source>
        <dbReference type="ARBA" id="ARBA00004496"/>
    </source>
</evidence>
<dbReference type="GeneTree" id="ENSGT00970000197886"/>
<dbReference type="SUPFAM" id="SSF101391">
    <property type="entry name" value="Hsp90 co-chaperone CDC37"/>
    <property type="match status" value="1"/>
</dbReference>
<dbReference type="InterPro" id="IPR004918">
    <property type="entry name" value="Cdc37"/>
</dbReference>
<dbReference type="PANTHER" id="PTHR12800:SF3">
    <property type="entry name" value="HSP90 CO-CHAPERONE CDC37"/>
    <property type="match status" value="1"/>
</dbReference>
<dbReference type="Gene3D" id="1.20.58.610">
    <property type="entry name" value="Cdc37, Hsp90 binding domain"/>
    <property type="match status" value="1"/>
</dbReference>
<evidence type="ECO:0000256" key="3">
    <source>
        <dbReference type="ARBA" id="ARBA00022490"/>
    </source>
</evidence>